<dbReference type="RefSeq" id="WP_047003691.1">
    <property type="nucleotide sequence ID" value="NZ_LBHB01000002.1"/>
</dbReference>
<gene>
    <name evidence="1" type="ORF">AAW00_07020</name>
</gene>
<accession>A0A0G9MXQ0</accession>
<dbReference type="PROSITE" id="PS51257">
    <property type="entry name" value="PROKAR_LIPOPROTEIN"/>
    <property type="match status" value="1"/>
</dbReference>
<comment type="caution">
    <text evidence="1">The sequence shown here is derived from an EMBL/GenBank/DDBJ whole genome shotgun (WGS) entry which is preliminary data.</text>
</comment>
<evidence type="ECO:0000313" key="2">
    <source>
        <dbReference type="Proteomes" id="UP000053464"/>
    </source>
</evidence>
<reference evidence="1 2" key="1">
    <citation type="submission" date="2015-04" db="EMBL/GenBank/DDBJ databases">
        <title>The draft genome sequence of Erythrobacter luteus KA37.</title>
        <authorList>
            <person name="Zhuang L."/>
            <person name="Liu Y."/>
            <person name="Shao Z."/>
        </authorList>
    </citation>
    <scope>NUCLEOTIDE SEQUENCE [LARGE SCALE GENOMIC DNA]</scope>
    <source>
        <strain evidence="1 2">KA37</strain>
    </source>
</reference>
<keyword evidence="2" id="KW-1185">Reference proteome</keyword>
<evidence type="ECO:0000313" key="1">
    <source>
        <dbReference type="EMBL" id="KLE34043.1"/>
    </source>
</evidence>
<sequence>MSRLSISAATLLLAGCSQPEVEAQLMPSCGPLDGPAFEIAVPDGERTVHLYGPGWPDAQNGAYALDASDRSEEVTIALCDASHRDCEWADSGTFAVAQHEDGGFGGTLTATFPKAGSRRIAFVANEEEGFEPPMCG</sequence>
<dbReference type="Proteomes" id="UP000053464">
    <property type="component" value="Unassembled WGS sequence"/>
</dbReference>
<proteinExistence type="predicted"/>
<dbReference type="PATRIC" id="fig|1581420.6.peg.1427"/>
<dbReference type="AlphaFoldDB" id="A0A0G9MXQ0"/>
<evidence type="ECO:0008006" key="3">
    <source>
        <dbReference type="Google" id="ProtNLM"/>
    </source>
</evidence>
<protein>
    <recommendedName>
        <fullName evidence="3">Lipoprotein</fullName>
    </recommendedName>
</protein>
<dbReference type="EMBL" id="LBHB01000002">
    <property type="protein sequence ID" value="KLE34043.1"/>
    <property type="molecule type" value="Genomic_DNA"/>
</dbReference>
<name>A0A0G9MXQ0_9SPHN</name>
<organism evidence="1 2">
    <name type="scientific">Aurantiacibacter luteus</name>
    <dbReference type="NCBI Taxonomy" id="1581420"/>
    <lineage>
        <taxon>Bacteria</taxon>
        <taxon>Pseudomonadati</taxon>
        <taxon>Pseudomonadota</taxon>
        <taxon>Alphaproteobacteria</taxon>
        <taxon>Sphingomonadales</taxon>
        <taxon>Erythrobacteraceae</taxon>
        <taxon>Aurantiacibacter</taxon>
    </lineage>
</organism>